<evidence type="ECO:0000313" key="12">
    <source>
        <dbReference type="Proteomes" id="UP000187013"/>
    </source>
</evidence>
<keyword evidence="6" id="KW-0143">Chaperone</keyword>
<dbReference type="OrthoDB" id="4074002at2759"/>
<evidence type="ECO:0000313" key="11">
    <source>
        <dbReference type="EMBL" id="GAV47390.1"/>
    </source>
</evidence>
<gene>
    <name evidence="11" type="ORF">ZYGR_0H02320</name>
</gene>
<dbReference type="InterPro" id="IPR041335">
    <property type="entry name" value="HSM3_N"/>
</dbReference>
<dbReference type="GO" id="GO:0006281">
    <property type="term" value="P:DNA repair"/>
    <property type="evidence" value="ECO:0007669"/>
    <property type="project" value="UniProtKB-KW"/>
</dbReference>
<protein>
    <recommendedName>
        <fullName evidence="3">DNA mismatch repair protein HSM3</fullName>
    </recommendedName>
</protein>
<evidence type="ECO:0000256" key="3">
    <source>
        <dbReference type="ARBA" id="ARBA00019167"/>
    </source>
</evidence>
<accession>A0A1Q2ZV68</accession>
<evidence type="ECO:0000256" key="2">
    <source>
        <dbReference type="ARBA" id="ARBA00006823"/>
    </source>
</evidence>
<organism evidence="11 12">
    <name type="scientific">Zygosaccharomyces rouxii</name>
    <dbReference type="NCBI Taxonomy" id="4956"/>
    <lineage>
        <taxon>Eukaryota</taxon>
        <taxon>Fungi</taxon>
        <taxon>Dikarya</taxon>
        <taxon>Ascomycota</taxon>
        <taxon>Saccharomycotina</taxon>
        <taxon>Saccharomycetes</taxon>
        <taxon>Saccharomycetales</taxon>
        <taxon>Saccharomycetaceae</taxon>
        <taxon>Zygosaccharomyces</taxon>
    </lineage>
</organism>
<evidence type="ECO:0000259" key="10">
    <source>
        <dbReference type="Pfam" id="PF18795"/>
    </source>
</evidence>
<dbReference type="EMBL" id="BDGX01000008">
    <property type="protein sequence ID" value="GAV47390.1"/>
    <property type="molecule type" value="Genomic_DNA"/>
</dbReference>
<sequence length="482" mass="55334">MSEKGISHTRELFDMLNTALEAAPLPTEINDLLEKGALDLSTHTYSQEDPKRLLSNIKRILVEQNPDSQLDYDLLLQLLNNIISICSFEDVLATFPIDDLEMALTSSVAPLVVAACKVIAKSYPRGIFANSVICDILLKLFFDANVSISIVNSIEQTIATLSSDELIRRRVLVNNSPLLMAIRKQFEPISSARLLELLNIEAAYLTNSEFNEKLFVIRSEEISKSLEVDIVMFIHITAYYTKLLEEVFTQGLSQTHPRKWLLKYILPIIPSFGKIYEKREEFTDVKFFAKSYLFKLFRKVSYLDDESVFASLDRDYIHISKENEHINDFLSFVNPEYLYNHYQSLIIELTSVVPSHLGILRNLIANERCFSLIKDQLTASAILAMPYMEQMVLLQKLSQFSHSVHYLLEYLPKVMSSLLYNENGEVTETESANLRREILENLLKYDKDTLNVWYSPVRDEYKRIVQGTSSNEAQVNLASSYL</sequence>
<comment type="subcellular location">
    <subcellularLocation>
        <location evidence="1">Cytoplasm</location>
    </subcellularLocation>
</comment>
<dbReference type="eggNOG" id="ENOG502QWEK">
    <property type="taxonomic scope" value="Eukaryota"/>
</dbReference>
<reference evidence="11 12" key="1">
    <citation type="submission" date="2016-08" db="EMBL/GenBank/DDBJ databases">
        <title>Draft genome sequence of allopolyploid Zygosaccharomyces rouxii.</title>
        <authorList>
            <person name="Watanabe J."/>
            <person name="Uehara K."/>
            <person name="Mogi Y."/>
            <person name="Tsukioka Y."/>
        </authorList>
    </citation>
    <scope>NUCLEOTIDE SEQUENCE [LARGE SCALE GENOMIC DNA]</scope>
    <source>
        <strain evidence="11 12">NBRC 110957</strain>
    </source>
</reference>
<evidence type="ECO:0000256" key="5">
    <source>
        <dbReference type="ARBA" id="ARBA00022763"/>
    </source>
</evidence>
<dbReference type="Pfam" id="PF18795">
    <property type="entry name" value="HSM3_N"/>
    <property type="match status" value="1"/>
</dbReference>
<evidence type="ECO:0000256" key="7">
    <source>
        <dbReference type="ARBA" id="ARBA00023204"/>
    </source>
</evidence>
<feature type="domain" description="DNA mismatch repair protein HSM3 N-terminal" evidence="10">
    <location>
        <begin position="11"/>
        <end position="245"/>
    </location>
</feature>
<keyword evidence="4" id="KW-0963">Cytoplasm</keyword>
<name>A0A1Q2ZV68_ZYGRO</name>
<proteinExistence type="inferred from homology"/>
<feature type="domain" description="DNA mismatch repair protein HSM3 C-terminal" evidence="9">
    <location>
        <begin position="307"/>
        <end position="482"/>
    </location>
</feature>
<evidence type="ECO:0000256" key="8">
    <source>
        <dbReference type="ARBA" id="ARBA00024671"/>
    </source>
</evidence>
<dbReference type="Gene3D" id="1.25.40.580">
    <property type="match status" value="1"/>
</dbReference>
<keyword evidence="7" id="KW-0234">DNA repair</keyword>
<evidence type="ECO:0000259" key="9">
    <source>
        <dbReference type="Pfam" id="PF18794"/>
    </source>
</evidence>
<comment type="similarity">
    <text evidence="2">Belongs to the proteasome subunit S5B/HSM3 family.</text>
</comment>
<dbReference type="CDD" id="cd12794">
    <property type="entry name" value="Hsm3_like"/>
    <property type="match status" value="1"/>
</dbReference>
<dbReference type="Proteomes" id="UP000187013">
    <property type="component" value="Unassembled WGS sequence"/>
</dbReference>
<dbReference type="Pfam" id="PF18794">
    <property type="entry name" value="HSM3_C"/>
    <property type="match status" value="1"/>
</dbReference>
<dbReference type="InterPro" id="IPR040752">
    <property type="entry name" value="HSM3_C"/>
</dbReference>
<evidence type="ECO:0000256" key="4">
    <source>
        <dbReference type="ARBA" id="ARBA00022490"/>
    </source>
</evidence>
<evidence type="ECO:0000256" key="6">
    <source>
        <dbReference type="ARBA" id="ARBA00023186"/>
    </source>
</evidence>
<dbReference type="AlphaFoldDB" id="A0A1Q2ZV68"/>
<evidence type="ECO:0000256" key="1">
    <source>
        <dbReference type="ARBA" id="ARBA00004496"/>
    </source>
</evidence>
<dbReference type="Gene3D" id="1.25.10.50">
    <property type="match status" value="1"/>
</dbReference>
<dbReference type="GO" id="GO:0005737">
    <property type="term" value="C:cytoplasm"/>
    <property type="evidence" value="ECO:0007669"/>
    <property type="project" value="UniProtKB-SubCell"/>
</dbReference>
<comment type="caution">
    <text evidence="11">The sequence shown here is derived from an EMBL/GenBank/DDBJ whole genome shotgun (WGS) entry which is preliminary data.</text>
</comment>
<keyword evidence="5" id="KW-0227">DNA damage</keyword>
<comment type="function">
    <text evidence="8">Involved in DNA mismatch repair in slow-growing cells. Acts as a chaperone during the assembly of the 26S proteasome, specifically of the base subcomplex of the 19S regulatory complex (RC).</text>
</comment>